<keyword evidence="1" id="KW-0732">Signal</keyword>
<evidence type="ECO:0000256" key="1">
    <source>
        <dbReference type="SAM" id="SignalP"/>
    </source>
</evidence>
<dbReference type="AlphaFoldDB" id="A0A517TF55"/>
<organism evidence="2 3">
    <name type="scientific">Calycomorphotria hydatis</name>
    <dbReference type="NCBI Taxonomy" id="2528027"/>
    <lineage>
        <taxon>Bacteria</taxon>
        <taxon>Pseudomonadati</taxon>
        <taxon>Planctomycetota</taxon>
        <taxon>Planctomycetia</taxon>
        <taxon>Planctomycetales</taxon>
        <taxon>Planctomycetaceae</taxon>
        <taxon>Calycomorphotria</taxon>
    </lineage>
</organism>
<gene>
    <name evidence="2" type="ORF">V22_42690</name>
</gene>
<dbReference type="Gene3D" id="3.40.50.1110">
    <property type="entry name" value="SGNH hydrolase"/>
    <property type="match status" value="1"/>
</dbReference>
<sequence length="449" mass="50465" precursor="true">MLRTLLTGLLIISATQFTIAEDVSNPSVANIQRTMSRIAASTPENPATIRWEFYGQSITAQGWTKIVEADLKERFPSVNFIFHKPAIGGFTSPALIRTAEHDLYPWYPDLLVFHVYGPVDKYEEIIRRTRERTTAEIVLWTSHLNKSETLDKDPDNNDRIVAIRDVAKRYDCMLIDARKNWIEYLQEHNLEPAALLKDSVHLNEDGVKLLGSIVSAELKYEPSLQTGKLSGEIRELTLDSPNAISARNGDLIVKFKGNRVTLISDGTGTTPVEVLLDNKKLDDQKEQWAATRPSAAPKMWMPAFKQVTFENTPVEEKWTLTCLPDSTSDGSKIHFRVEGSVTGEDGEGYSTERFVSKSGRVVIEPKDWHVQWCLGYRKIELPEGFQVRWATYPLHTSKYSPQPAGTETVLVQGCENGDHQLTLRGGAQLAGIKAFRIDEPVSADELPKQ</sequence>
<feature type="chain" id="PRO_5022155548" description="SGNH hydrolase-type esterase domain-containing protein" evidence="1">
    <location>
        <begin position="21"/>
        <end position="449"/>
    </location>
</feature>
<dbReference type="EMBL" id="CP036316">
    <property type="protein sequence ID" value="QDT66997.1"/>
    <property type="molecule type" value="Genomic_DNA"/>
</dbReference>
<feature type="signal peptide" evidence="1">
    <location>
        <begin position="1"/>
        <end position="20"/>
    </location>
</feature>
<evidence type="ECO:0000313" key="2">
    <source>
        <dbReference type="EMBL" id="QDT66997.1"/>
    </source>
</evidence>
<dbReference type="OrthoDB" id="228638at2"/>
<reference evidence="2 3" key="1">
    <citation type="submission" date="2019-02" db="EMBL/GenBank/DDBJ databases">
        <title>Deep-cultivation of Planctomycetes and their phenomic and genomic characterization uncovers novel biology.</title>
        <authorList>
            <person name="Wiegand S."/>
            <person name="Jogler M."/>
            <person name="Boedeker C."/>
            <person name="Pinto D."/>
            <person name="Vollmers J."/>
            <person name="Rivas-Marin E."/>
            <person name="Kohn T."/>
            <person name="Peeters S.H."/>
            <person name="Heuer A."/>
            <person name="Rast P."/>
            <person name="Oberbeckmann S."/>
            <person name="Bunk B."/>
            <person name="Jeske O."/>
            <person name="Meyerdierks A."/>
            <person name="Storesund J.E."/>
            <person name="Kallscheuer N."/>
            <person name="Luecker S."/>
            <person name="Lage O.M."/>
            <person name="Pohl T."/>
            <person name="Merkel B.J."/>
            <person name="Hornburger P."/>
            <person name="Mueller R.-W."/>
            <person name="Bruemmer F."/>
            <person name="Labrenz M."/>
            <person name="Spormann A.M."/>
            <person name="Op den Camp H."/>
            <person name="Overmann J."/>
            <person name="Amann R."/>
            <person name="Jetten M.S.M."/>
            <person name="Mascher T."/>
            <person name="Medema M.H."/>
            <person name="Devos D.P."/>
            <person name="Kaster A.-K."/>
            <person name="Ovreas L."/>
            <person name="Rohde M."/>
            <person name="Galperin M.Y."/>
            <person name="Jogler C."/>
        </authorList>
    </citation>
    <scope>NUCLEOTIDE SEQUENCE [LARGE SCALE GENOMIC DNA]</scope>
    <source>
        <strain evidence="2 3">V22</strain>
    </source>
</reference>
<evidence type="ECO:0008006" key="4">
    <source>
        <dbReference type="Google" id="ProtNLM"/>
    </source>
</evidence>
<name>A0A517TF55_9PLAN</name>
<dbReference type="KEGG" id="chya:V22_42690"/>
<proteinExistence type="predicted"/>
<dbReference type="GO" id="GO:0016788">
    <property type="term" value="F:hydrolase activity, acting on ester bonds"/>
    <property type="evidence" value="ECO:0007669"/>
    <property type="project" value="UniProtKB-ARBA"/>
</dbReference>
<dbReference type="InterPro" id="IPR036514">
    <property type="entry name" value="SGNH_hydro_sf"/>
</dbReference>
<accession>A0A517TF55</accession>
<keyword evidence="3" id="KW-1185">Reference proteome</keyword>
<dbReference type="RefSeq" id="WP_145266593.1">
    <property type="nucleotide sequence ID" value="NZ_CP036316.1"/>
</dbReference>
<dbReference type="Proteomes" id="UP000319976">
    <property type="component" value="Chromosome"/>
</dbReference>
<dbReference type="SUPFAM" id="SSF52266">
    <property type="entry name" value="SGNH hydrolase"/>
    <property type="match status" value="1"/>
</dbReference>
<protein>
    <recommendedName>
        <fullName evidence="4">SGNH hydrolase-type esterase domain-containing protein</fullName>
    </recommendedName>
</protein>
<evidence type="ECO:0000313" key="3">
    <source>
        <dbReference type="Proteomes" id="UP000319976"/>
    </source>
</evidence>